<reference evidence="1" key="1">
    <citation type="submission" date="2018-03" db="EMBL/GenBank/DDBJ databases">
        <title>Draft genome sequences of Megaviruse, new member of the family Mimiviridae isolated from water in Shanghai, China.</title>
        <authorList>
            <person name="Xia Y."/>
        </authorList>
    </citation>
    <scope>NUCLEOTIDE SEQUENCE</scope>
    <source>
        <strain evidence="1">SH</strain>
    </source>
</reference>
<evidence type="ECO:0000313" key="1">
    <source>
        <dbReference type="EMBL" id="UFX99848.1"/>
    </source>
</evidence>
<protein>
    <submittedName>
        <fullName evidence="1">Uncharacterized protein</fullName>
    </submittedName>
</protein>
<sequence>MNRKINFRKEPYWSYETSIGDNTCVSIRCYDSVPKENYYSFLGQFILSNSSRIKYIDKPNVLSCGDMVCMIYLEGSDTIIFENGV</sequence>
<organism evidence="1">
    <name type="scientific">Megavirus baoshan</name>
    <dbReference type="NCBI Taxonomy" id="2496520"/>
    <lineage>
        <taxon>Viruses</taxon>
        <taxon>Varidnaviria</taxon>
        <taxon>Bamfordvirae</taxon>
        <taxon>Nucleocytoviricota</taxon>
        <taxon>Megaviricetes</taxon>
        <taxon>Imitervirales</taxon>
        <taxon>Mimiviridae</taxon>
        <taxon>Megamimivirinae</taxon>
        <taxon>Megavirus</taxon>
        <taxon>Megavirus baoshanense</taxon>
    </lineage>
</organism>
<name>A0A8K1T0Z7_9VIRU</name>
<dbReference type="EMBL" id="MH046811">
    <property type="protein sequence ID" value="UFX99848.1"/>
    <property type="molecule type" value="Genomic_DNA"/>
</dbReference>
<gene>
    <name evidence="1" type="ORF">Mb0753</name>
</gene>
<accession>A0A8K1T0Z7</accession>
<proteinExistence type="predicted"/>